<dbReference type="EMBL" id="AMWN01000002">
    <property type="protein sequence ID" value="EXJ93622.1"/>
    <property type="molecule type" value="Genomic_DNA"/>
</dbReference>
<evidence type="ECO:0000313" key="3">
    <source>
        <dbReference type="EMBL" id="EXJ93622.1"/>
    </source>
</evidence>
<comment type="caution">
    <text evidence="3">The sequence shown here is derived from an EMBL/GenBank/DDBJ whole genome shotgun (WGS) entry which is preliminary data.</text>
</comment>
<dbReference type="Proteomes" id="UP000019484">
    <property type="component" value="Unassembled WGS sequence"/>
</dbReference>
<keyword evidence="1" id="KW-0812">Transmembrane</keyword>
<dbReference type="STRING" id="1182541.W9YL27"/>
<evidence type="ECO:0000313" key="4">
    <source>
        <dbReference type="Proteomes" id="UP000019484"/>
    </source>
</evidence>
<evidence type="ECO:0000259" key="2">
    <source>
        <dbReference type="Pfam" id="PF17648"/>
    </source>
</evidence>
<keyword evidence="1" id="KW-1133">Transmembrane helix</keyword>
<dbReference type="Pfam" id="PF17648">
    <property type="entry name" value="Luciferase"/>
    <property type="match status" value="1"/>
</dbReference>
<organism evidence="3 4">
    <name type="scientific">Capronia coronata CBS 617.96</name>
    <dbReference type="NCBI Taxonomy" id="1182541"/>
    <lineage>
        <taxon>Eukaryota</taxon>
        <taxon>Fungi</taxon>
        <taxon>Dikarya</taxon>
        <taxon>Ascomycota</taxon>
        <taxon>Pezizomycotina</taxon>
        <taxon>Eurotiomycetes</taxon>
        <taxon>Chaetothyriomycetidae</taxon>
        <taxon>Chaetothyriales</taxon>
        <taxon>Herpotrichiellaceae</taxon>
        <taxon>Capronia</taxon>
    </lineage>
</organism>
<reference evidence="3 4" key="1">
    <citation type="submission" date="2013-03" db="EMBL/GenBank/DDBJ databases">
        <title>The Genome Sequence of Capronia coronata CBS 617.96.</title>
        <authorList>
            <consortium name="The Broad Institute Genomics Platform"/>
            <person name="Cuomo C."/>
            <person name="de Hoog S."/>
            <person name="Gorbushina A."/>
            <person name="Walker B."/>
            <person name="Young S.K."/>
            <person name="Zeng Q."/>
            <person name="Gargeya S."/>
            <person name="Fitzgerald M."/>
            <person name="Haas B."/>
            <person name="Abouelleil A."/>
            <person name="Allen A.W."/>
            <person name="Alvarado L."/>
            <person name="Arachchi H.M."/>
            <person name="Berlin A.M."/>
            <person name="Chapman S.B."/>
            <person name="Gainer-Dewar J."/>
            <person name="Goldberg J."/>
            <person name="Griggs A."/>
            <person name="Gujja S."/>
            <person name="Hansen M."/>
            <person name="Howarth C."/>
            <person name="Imamovic A."/>
            <person name="Ireland A."/>
            <person name="Larimer J."/>
            <person name="McCowan C."/>
            <person name="Murphy C."/>
            <person name="Pearson M."/>
            <person name="Poon T.W."/>
            <person name="Priest M."/>
            <person name="Roberts A."/>
            <person name="Saif S."/>
            <person name="Shea T."/>
            <person name="Sisk P."/>
            <person name="Sykes S."/>
            <person name="Wortman J."/>
            <person name="Nusbaum C."/>
            <person name="Birren B."/>
        </authorList>
    </citation>
    <scope>NUCLEOTIDE SEQUENCE [LARGE SCALE GENOMIC DNA]</scope>
    <source>
        <strain evidence="3 4">CBS 617.96</strain>
    </source>
</reference>
<dbReference type="HOGENOM" id="CLU_063954_1_0_1"/>
<feature type="domain" description="Luciferase" evidence="2">
    <location>
        <begin position="193"/>
        <end position="265"/>
    </location>
</feature>
<accession>W9YL27</accession>
<dbReference type="InterPro" id="IPR040841">
    <property type="entry name" value="Luciferase_dom"/>
</dbReference>
<protein>
    <recommendedName>
        <fullName evidence="2">Luciferase domain-containing protein</fullName>
    </recommendedName>
</protein>
<dbReference type="PANTHER" id="PTHR38695">
    <property type="entry name" value="AMINO ACID PERMEASE_ SLC12A DOMAIN-CONTAINING PROTEIN"/>
    <property type="match status" value="1"/>
</dbReference>
<name>W9YL27_9EURO</name>
<dbReference type="eggNOG" id="ENOG502SPCX">
    <property type="taxonomic scope" value="Eukaryota"/>
</dbReference>
<gene>
    <name evidence="3" type="ORF">A1O1_02014</name>
</gene>
<dbReference type="GeneID" id="19156915"/>
<sequence length="280" mass="30805">METITAIATSLSTSITALFQRINTNRFSYLIYPAALAGAVGSFFLARAARADYKTYLSYGPGGPPYNVLGWFVTSTVVRAMTIDGFDLRKCDKDLDRRTWLGPDWEKGAEKHVRTGGRPKIGPHPAPQRQLDQLPGREVQEKLLASFTSIVAHNPTLVQFKPSIYERRHEAIFIADTCPVTTKDVLGYPLPAEISHIHATTDYSVHVVLSPRDAATVIRAGWGQLHGLAGLSVAGITVLPKSYVLLYAPRNEDEVHVVMEIVRASIGYMTQTEMEGVKPA</sequence>
<dbReference type="InterPro" id="IPR048273">
    <property type="entry name" value="Luciferase"/>
</dbReference>
<evidence type="ECO:0000256" key="1">
    <source>
        <dbReference type="SAM" id="Phobius"/>
    </source>
</evidence>
<proteinExistence type="predicted"/>
<keyword evidence="4" id="KW-1185">Reference proteome</keyword>
<dbReference type="RefSeq" id="XP_007721116.1">
    <property type="nucleotide sequence ID" value="XM_007722926.1"/>
</dbReference>
<dbReference type="PANTHER" id="PTHR38695:SF1">
    <property type="entry name" value="AMINO ACID PERMEASE_ SLC12A DOMAIN-CONTAINING PROTEIN"/>
    <property type="match status" value="1"/>
</dbReference>
<dbReference type="AlphaFoldDB" id="W9YL27"/>
<dbReference type="OrthoDB" id="5358398at2759"/>
<keyword evidence="1" id="KW-0472">Membrane</keyword>
<feature type="transmembrane region" description="Helical" evidence="1">
    <location>
        <begin position="29"/>
        <end position="49"/>
    </location>
</feature>